<dbReference type="EMBL" id="MU003696">
    <property type="protein sequence ID" value="KAF2812985.1"/>
    <property type="molecule type" value="Genomic_DNA"/>
</dbReference>
<feature type="region of interest" description="Disordered" evidence="1">
    <location>
        <begin position="453"/>
        <end position="490"/>
    </location>
</feature>
<feature type="compositionally biased region" description="Acidic residues" evidence="1">
    <location>
        <begin position="146"/>
        <end position="156"/>
    </location>
</feature>
<evidence type="ECO:0000313" key="7">
    <source>
        <dbReference type="RefSeq" id="XP_033579949.1"/>
    </source>
</evidence>
<feature type="region of interest" description="Disordered" evidence="1">
    <location>
        <begin position="415"/>
        <end position="441"/>
    </location>
</feature>
<dbReference type="InterPro" id="IPR025676">
    <property type="entry name" value="Clr5_dom"/>
</dbReference>
<dbReference type="Pfam" id="PF14420">
    <property type="entry name" value="Clr5"/>
    <property type="match status" value="1"/>
</dbReference>
<feature type="compositionally biased region" description="Polar residues" evidence="1">
    <location>
        <begin position="470"/>
        <end position="479"/>
    </location>
</feature>
<feature type="domain" description="DUF7767" evidence="4">
    <location>
        <begin position="552"/>
        <end position="651"/>
    </location>
</feature>
<evidence type="ECO:0000313" key="6">
    <source>
        <dbReference type="Proteomes" id="UP000504636"/>
    </source>
</evidence>
<dbReference type="GeneID" id="54464316"/>
<name>A0A6A6YYI4_9PEZI</name>
<feature type="compositionally biased region" description="Basic and acidic residues" evidence="1">
    <location>
        <begin position="174"/>
        <end position="194"/>
    </location>
</feature>
<dbReference type="Pfam" id="PF24465">
    <property type="entry name" value="Tri-helical"/>
    <property type="match status" value="2"/>
</dbReference>
<protein>
    <recommendedName>
        <fullName evidence="8">Clr5 domain-containing protein</fullName>
    </recommendedName>
</protein>
<dbReference type="PANTHER" id="PTHR38788:SF5">
    <property type="entry name" value="CLR5 DOMAIN-CONTAINING PROTEIN"/>
    <property type="match status" value="1"/>
</dbReference>
<accession>A0A6A6YYI4</accession>
<reference evidence="7" key="3">
    <citation type="submission" date="2025-04" db="UniProtKB">
        <authorList>
            <consortium name="RefSeq"/>
        </authorList>
    </citation>
    <scope>IDENTIFICATION</scope>
    <source>
        <strain evidence="7">CBS 304.34</strain>
    </source>
</reference>
<feature type="compositionally biased region" description="Basic and acidic residues" evidence="1">
    <location>
        <begin position="117"/>
        <end position="134"/>
    </location>
</feature>
<feature type="region of interest" description="Disordered" evidence="1">
    <location>
        <begin position="146"/>
        <end position="219"/>
    </location>
</feature>
<dbReference type="OrthoDB" id="4115389at2759"/>
<proteinExistence type="predicted"/>
<keyword evidence="6" id="KW-1185">Reference proteome</keyword>
<reference evidence="7" key="2">
    <citation type="submission" date="2020-04" db="EMBL/GenBank/DDBJ databases">
        <authorList>
            <consortium name="NCBI Genome Project"/>
        </authorList>
    </citation>
    <scope>NUCLEOTIDE SEQUENCE</scope>
    <source>
        <strain evidence="7">CBS 304.34</strain>
    </source>
</reference>
<dbReference type="InterPro" id="IPR056669">
    <property type="entry name" value="DUF7767"/>
</dbReference>
<evidence type="ECO:0000256" key="1">
    <source>
        <dbReference type="SAM" id="MobiDB-lite"/>
    </source>
</evidence>
<sequence length="661" mass="74818">MVYDWDGKESDCYRLYVEEKRSLDEVVDFWKDKGFVPSKRAFQTQFKRWEFPSKQNPAHKNPDLVARVKDLWEKNVRQKEMLEILNNEGFDLKERELMRVRAKNRWLLRVATGMKGPSEKEGESEKNGNGKRENSIMKQLEDALMQEEDAEADSSEESVAGAGEAAGATTMDPEVARRKQERLQRLQAESDERWRTRKRRRRTRGWAGLPADPAGPPRFPSETTIDESKAYLNLDNNQYRQVREQFQMICEEEKVYKKTIAGPDKWNEVKDRLIRENAHLHNVFFNDPTTQQHDGQSAKQNQKSLSLDVICTDVTKRMRTLERRMTIADAKNGLGLNPEESRLVRQAFYAKLRGAHISSKLEVGDDQWKELKAEWIAESDLLQRALALGEEDPQHEFKTRATETLARDVMKRLRDDMNKIDPSRKRQHNTGPGPGPAKPSMTAHTIAQTYAATGARPNLLGDRPGKPARMNQTQSSRTYATRGAHAGRSQRLDIDQAISSPPDSEFQIDPSLLLAANDQSAMQNHHHANNVNAYGGTSFADAVYPQHSSFASPIPVYFRLHPHSTTPLPNKTLWLSVLQLGSVDEIKMLAIREHPGTSVLRIEGLVSHRTPGNVAGSHEREIVYAIDDEAELGGYLAHVAGGKVTFVVQLAADGGNGFERM</sequence>
<evidence type="ECO:0008006" key="8">
    <source>
        <dbReference type="Google" id="ProtNLM"/>
    </source>
</evidence>
<feature type="domain" description="Tri-helical" evidence="3">
    <location>
        <begin position="330"/>
        <end position="416"/>
    </location>
</feature>
<feature type="region of interest" description="Disordered" evidence="1">
    <location>
        <begin position="112"/>
        <end position="134"/>
    </location>
</feature>
<evidence type="ECO:0000313" key="5">
    <source>
        <dbReference type="EMBL" id="KAF2812985.1"/>
    </source>
</evidence>
<feature type="domain" description="Tri-helical" evidence="3">
    <location>
        <begin position="228"/>
        <end position="320"/>
    </location>
</feature>
<feature type="compositionally biased region" description="Basic and acidic residues" evidence="1">
    <location>
        <begin position="415"/>
        <end position="424"/>
    </location>
</feature>
<evidence type="ECO:0000259" key="3">
    <source>
        <dbReference type="Pfam" id="PF24465"/>
    </source>
</evidence>
<feature type="compositionally biased region" description="Basic residues" evidence="1">
    <location>
        <begin position="195"/>
        <end position="204"/>
    </location>
</feature>
<reference evidence="5 7" key="1">
    <citation type="journal article" date="2020" name="Stud. Mycol.">
        <title>101 Dothideomycetes genomes: a test case for predicting lifestyles and emergence of pathogens.</title>
        <authorList>
            <person name="Haridas S."/>
            <person name="Albert R."/>
            <person name="Binder M."/>
            <person name="Bloem J."/>
            <person name="Labutti K."/>
            <person name="Salamov A."/>
            <person name="Andreopoulos B."/>
            <person name="Baker S."/>
            <person name="Barry K."/>
            <person name="Bills G."/>
            <person name="Bluhm B."/>
            <person name="Cannon C."/>
            <person name="Castanera R."/>
            <person name="Culley D."/>
            <person name="Daum C."/>
            <person name="Ezra D."/>
            <person name="Gonzalez J."/>
            <person name="Henrissat B."/>
            <person name="Kuo A."/>
            <person name="Liang C."/>
            <person name="Lipzen A."/>
            <person name="Lutzoni F."/>
            <person name="Magnuson J."/>
            <person name="Mondo S."/>
            <person name="Nolan M."/>
            <person name="Ohm R."/>
            <person name="Pangilinan J."/>
            <person name="Park H.-J."/>
            <person name="Ramirez L."/>
            <person name="Alfaro M."/>
            <person name="Sun H."/>
            <person name="Tritt A."/>
            <person name="Yoshinaga Y."/>
            <person name="Zwiers L.-H."/>
            <person name="Turgeon B."/>
            <person name="Goodwin S."/>
            <person name="Spatafora J."/>
            <person name="Crous P."/>
            <person name="Grigoriev I."/>
        </authorList>
    </citation>
    <scope>NUCLEOTIDE SEQUENCE</scope>
    <source>
        <strain evidence="5 7">CBS 304.34</strain>
    </source>
</reference>
<organism evidence="5">
    <name type="scientific">Mytilinidion resinicola</name>
    <dbReference type="NCBI Taxonomy" id="574789"/>
    <lineage>
        <taxon>Eukaryota</taxon>
        <taxon>Fungi</taxon>
        <taxon>Dikarya</taxon>
        <taxon>Ascomycota</taxon>
        <taxon>Pezizomycotina</taxon>
        <taxon>Dothideomycetes</taxon>
        <taxon>Pleosporomycetidae</taxon>
        <taxon>Mytilinidiales</taxon>
        <taxon>Mytilinidiaceae</taxon>
        <taxon>Mytilinidion</taxon>
    </lineage>
</organism>
<evidence type="ECO:0000259" key="4">
    <source>
        <dbReference type="Pfam" id="PF24962"/>
    </source>
</evidence>
<feature type="domain" description="Clr5" evidence="2">
    <location>
        <begin position="1"/>
        <end position="52"/>
    </location>
</feature>
<dbReference type="Proteomes" id="UP000504636">
    <property type="component" value="Unplaced"/>
</dbReference>
<feature type="compositionally biased region" description="Low complexity" evidence="1">
    <location>
        <begin position="157"/>
        <end position="168"/>
    </location>
</feature>
<dbReference type="Pfam" id="PF24962">
    <property type="entry name" value="DUF7767"/>
    <property type="match status" value="1"/>
</dbReference>
<dbReference type="PANTHER" id="PTHR38788">
    <property type="entry name" value="CLR5 DOMAIN-CONTAINING PROTEIN"/>
    <property type="match status" value="1"/>
</dbReference>
<evidence type="ECO:0000259" key="2">
    <source>
        <dbReference type="Pfam" id="PF14420"/>
    </source>
</evidence>
<dbReference type="AlphaFoldDB" id="A0A6A6YYI4"/>
<dbReference type="RefSeq" id="XP_033579949.1">
    <property type="nucleotide sequence ID" value="XM_033723423.1"/>
</dbReference>
<gene>
    <name evidence="5 7" type="ORF">BDZ99DRAFT_496086</name>
</gene>
<dbReference type="InterPro" id="IPR057940">
    <property type="entry name" value="Tri-helical_dom"/>
</dbReference>